<evidence type="ECO:0000313" key="2">
    <source>
        <dbReference type="EMBL" id="SDH78443.1"/>
    </source>
</evidence>
<organism evidence="2 3">
    <name type="scientific">Mucilaginibacter gossypii</name>
    <dbReference type="NCBI Taxonomy" id="551996"/>
    <lineage>
        <taxon>Bacteria</taxon>
        <taxon>Pseudomonadati</taxon>
        <taxon>Bacteroidota</taxon>
        <taxon>Sphingobacteriia</taxon>
        <taxon>Sphingobacteriales</taxon>
        <taxon>Sphingobacteriaceae</taxon>
        <taxon>Mucilaginibacter</taxon>
    </lineage>
</organism>
<dbReference type="AlphaFoldDB" id="A0A1G8F8F6"/>
<feature type="chain" id="PRO_5011626621" description="Outer membrane protein beta-barrel domain-containing protein" evidence="1">
    <location>
        <begin position="28"/>
        <end position="289"/>
    </location>
</feature>
<dbReference type="Proteomes" id="UP000199705">
    <property type="component" value="Unassembled WGS sequence"/>
</dbReference>
<proteinExistence type="predicted"/>
<name>A0A1G8F8F6_9SPHI</name>
<feature type="signal peptide" evidence="1">
    <location>
        <begin position="1"/>
        <end position="27"/>
    </location>
</feature>
<dbReference type="RefSeq" id="WP_091171922.1">
    <property type="nucleotide sequence ID" value="NZ_FNCG01000012.1"/>
</dbReference>
<keyword evidence="1" id="KW-0732">Signal</keyword>
<gene>
    <name evidence="2" type="ORF">SAMN05192573_112189</name>
</gene>
<evidence type="ECO:0000313" key="3">
    <source>
        <dbReference type="Proteomes" id="UP000199705"/>
    </source>
</evidence>
<protein>
    <recommendedName>
        <fullName evidence="4">Outer membrane protein beta-barrel domain-containing protein</fullName>
    </recommendedName>
</protein>
<sequence length="289" mass="30966">MICKTKIWAIICCVTGAFCLSTQTVYSQNQFEKELTQKIDNFLAPVPQTNQQTISAQNELYPSDAPGGILIPSGFGGYGTYLFGGLGATYPEVYRDNKADLIASAGACVGNPVKAINFAASLNMTDVHRFRDFSGNFIISRKLFAGTSISAGALQMFANARQSDASGSTYYLAVTHAIQTIKSLTPGCSRLSYTIGIGSGRFYEKSPKDIAAGRGKHGTAVFGSVSYELIQHVNVNAEWTGMNLGISAGIRPLPVPLSLAVGVANLTRYTNNKANMVFSIGYPLSLNRR</sequence>
<keyword evidence="3" id="KW-1185">Reference proteome</keyword>
<evidence type="ECO:0008006" key="4">
    <source>
        <dbReference type="Google" id="ProtNLM"/>
    </source>
</evidence>
<dbReference type="EMBL" id="FNCG01000012">
    <property type="protein sequence ID" value="SDH78443.1"/>
    <property type="molecule type" value="Genomic_DNA"/>
</dbReference>
<accession>A0A1G8F8F6</accession>
<evidence type="ECO:0000256" key="1">
    <source>
        <dbReference type="SAM" id="SignalP"/>
    </source>
</evidence>
<reference evidence="3" key="1">
    <citation type="submission" date="2016-10" db="EMBL/GenBank/DDBJ databases">
        <authorList>
            <person name="Varghese N."/>
            <person name="Submissions S."/>
        </authorList>
    </citation>
    <scope>NUCLEOTIDE SEQUENCE [LARGE SCALE GENOMIC DNA]</scope>
    <source>
        <strain evidence="3">Gh-67</strain>
    </source>
</reference>